<comment type="caution">
    <text evidence="1">The sequence shown here is derived from an EMBL/GenBank/DDBJ whole genome shotgun (WGS) entry which is preliminary data.</text>
</comment>
<evidence type="ECO:0000313" key="1">
    <source>
        <dbReference type="EMBL" id="GES94782.1"/>
    </source>
</evidence>
<dbReference type="Proteomes" id="UP000615446">
    <property type="component" value="Unassembled WGS sequence"/>
</dbReference>
<dbReference type="AlphaFoldDB" id="A0A8H3LTS2"/>
<proteinExistence type="predicted"/>
<sequence>MALQLRKREIRNTIQGTGERHSIWAGRNYDSSAALSTDFNNYCVGCGFPTMEAPHPSPCQKNIIKEPEDSFEGQNFNDGGGYIESSDNCQFNVFYGKTTTKEKESETKKEYNEIHVRCFNSMRESINDDKRDDINKQQSGSEIKGEVDTSVKLVQFEYCSNRSRVFEMQTSLGELLRDDTVACTIQKSDLSKRTCNFVKPVHQNERHDDNRSVYKVSVDYENNERYGISDKNHLMVVEQFKNESDCYNIATSFGSVIINNDIEYLTSDIEIVKQYGFNHIISIGMRPHGFLFMDCYGRVFDWDDMSGLLWPLGYYSKVPESMINWTGWGVESNGTIVEIKAESPEEQCNNSLIAIKEILYLAQDVIV</sequence>
<reference evidence="1" key="1">
    <citation type="submission" date="2019-10" db="EMBL/GenBank/DDBJ databases">
        <title>Conservation and host-specific expression of non-tandemly repeated heterogenous ribosome RNA gene in arbuscular mycorrhizal fungi.</title>
        <authorList>
            <person name="Maeda T."/>
            <person name="Kobayashi Y."/>
            <person name="Nakagawa T."/>
            <person name="Ezawa T."/>
            <person name="Yamaguchi K."/>
            <person name="Bino T."/>
            <person name="Nishimoto Y."/>
            <person name="Shigenobu S."/>
            <person name="Kawaguchi M."/>
        </authorList>
    </citation>
    <scope>NUCLEOTIDE SEQUENCE</scope>
    <source>
        <strain evidence="1">HR1</strain>
    </source>
</reference>
<gene>
    <name evidence="1" type="ORF">RCL2_002148800</name>
</gene>
<evidence type="ECO:0000313" key="2">
    <source>
        <dbReference type="Proteomes" id="UP000615446"/>
    </source>
</evidence>
<accession>A0A8H3LTS2</accession>
<dbReference type="OrthoDB" id="2433538at2759"/>
<protein>
    <submittedName>
        <fullName evidence="1">Uncharacterized protein</fullName>
    </submittedName>
</protein>
<organism evidence="1 2">
    <name type="scientific">Rhizophagus clarus</name>
    <dbReference type="NCBI Taxonomy" id="94130"/>
    <lineage>
        <taxon>Eukaryota</taxon>
        <taxon>Fungi</taxon>
        <taxon>Fungi incertae sedis</taxon>
        <taxon>Mucoromycota</taxon>
        <taxon>Glomeromycotina</taxon>
        <taxon>Glomeromycetes</taxon>
        <taxon>Glomerales</taxon>
        <taxon>Glomeraceae</taxon>
        <taxon>Rhizophagus</taxon>
    </lineage>
</organism>
<name>A0A8H3LTS2_9GLOM</name>
<dbReference type="EMBL" id="BLAL01000239">
    <property type="protein sequence ID" value="GES94782.1"/>
    <property type="molecule type" value="Genomic_DNA"/>
</dbReference>